<dbReference type="Gene3D" id="1.10.460.10">
    <property type="entry name" value="Topoisomerase I, domain 2"/>
    <property type="match status" value="2"/>
</dbReference>
<dbReference type="PROSITE" id="PS00396">
    <property type="entry name" value="TOPO_IA_1"/>
    <property type="match status" value="1"/>
</dbReference>
<dbReference type="GO" id="GO:0006265">
    <property type="term" value="P:DNA topological change"/>
    <property type="evidence" value="ECO:0007669"/>
    <property type="project" value="InterPro"/>
</dbReference>
<dbReference type="PANTHER" id="PTHR42785">
    <property type="entry name" value="DNA TOPOISOMERASE, TYPE IA, CORE"/>
    <property type="match status" value="1"/>
</dbReference>
<evidence type="ECO:0000256" key="3">
    <source>
        <dbReference type="ARBA" id="ARBA00012891"/>
    </source>
</evidence>
<feature type="domain" description="Toprim" evidence="7">
    <location>
        <begin position="5"/>
        <end position="111"/>
    </location>
</feature>
<dbReference type="PROSITE" id="PS50880">
    <property type="entry name" value="TOPRIM"/>
    <property type="match status" value="1"/>
</dbReference>
<dbReference type="InterPro" id="IPR023406">
    <property type="entry name" value="Topo_IA_AS"/>
</dbReference>
<name>A0A6C0KNN6_9ZZZZ</name>
<accession>A0A6C0KNN6</accession>
<evidence type="ECO:0000256" key="2">
    <source>
        <dbReference type="ARBA" id="ARBA00009446"/>
    </source>
</evidence>
<sequence>MNTPKTLVIVESPSKCKKIESYLGTDYKVIASYGHFTKLDSLDQIHFDTFQITYKVDKGKVLKTIKEEIKKCKEVILATDDDREGEAIAWSLCTFCKLDLKKTKKIVFQEITKPALTRALENIGIVNMDRVKSQQARQILDIYLGYNISPLLWKYVQHTLSAGRCQTPALRLVYENQKECESMNDTTHFTIKALLTSKRISFQFEKHVEKENIENFMEMIQHQEKWYIETKKERQIQEKPPRIFITSSLQQKAHSLLKYSPKMTMKYAQELYENGYITYMRTDSACYSLEFIDKVKTHIIKEYGESYVHENIQMLHVNTNKGKAQEAHEGIRVCDLKKEKSNLKTKGANTLYDFIYKHTIQCAMSIALFKETKFTSSFEDYGDFIHRDKCCIFKGWTLLNKDKEQVSYVPYLTHLYDSKTPCLLQYAEANETFVQTKSHYHEASLIQKLEALNIGRPSTYASILQNLLDKKYVIRGNVEGKHMNVTQFVFQKPNPLKKNIENKVLHVEKNKLIITPLGIQVCEFCYKHFDKVFQYDFTNDMESKLDKIEWGYIEQHIVLKEYIQVLDTWIHKTKDYYKENPTEVNKVKDQSLHCGKYKNQPLYIKNGKFGYYLCIGKKDKISLNEFNGFCISKKIDAQEDLQEEEIVMLHTYINNRNNIRNESIIVELSNTCSIRKSKYGYYIFYKKKDMKKPTFLKFNDEKDGKNEERMSWIETQDKNKIATYIMKKYNINI</sequence>
<dbReference type="PRINTS" id="PR00417">
    <property type="entry name" value="PRTPISMRASEI"/>
</dbReference>
<dbReference type="PROSITE" id="PS52039">
    <property type="entry name" value="TOPO_IA_2"/>
    <property type="match status" value="1"/>
</dbReference>
<keyword evidence="4" id="KW-0799">Topoisomerase</keyword>
<evidence type="ECO:0000256" key="5">
    <source>
        <dbReference type="ARBA" id="ARBA00023125"/>
    </source>
</evidence>
<evidence type="ECO:0000259" key="7">
    <source>
        <dbReference type="PROSITE" id="PS50880"/>
    </source>
</evidence>
<dbReference type="SMART" id="SM00437">
    <property type="entry name" value="TOP1Ac"/>
    <property type="match status" value="1"/>
</dbReference>
<dbReference type="InterPro" id="IPR003602">
    <property type="entry name" value="Topo_IA_DNA-bd_dom"/>
</dbReference>
<dbReference type="Pfam" id="PF01131">
    <property type="entry name" value="Topoisom_bac"/>
    <property type="match status" value="1"/>
</dbReference>
<dbReference type="InterPro" id="IPR006171">
    <property type="entry name" value="TOPRIM_dom"/>
</dbReference>
<dbReference type="InterPro" id="IPR000380">
    <property type="entry name" value="Topo_IA"/>
</dbReference>
<dbReference type="GO" id="GO:0003677">
    <property type="term" value="F:DNA binding"/>
    <property type="evidence" value="ECO:0007669"/>
    <property type="project" value="UniProtKB-KW"/>
</dbReference>
<keyword evidence="5" id="KW-0238">DNA-binding</keyword>
<proteinExistence type="inferred from homology"/>
<dbReference type="InterPro" id="IPR013497">
    <property type="entry name" value="Topo_IA_cen"/>
</dbReference>
<comment type="catalytic activity">
    <reaction evidence="1">
        <text>ATP-independent breakage of single-stranded DNA, followed by passage and rejoining.</text>
        <dbReference type="EC" id="5.6.2.1"/>
    </reaction>
</comment>
<evidence type="ECO:0000313" key="9">
    <source>
        <dbReference type="EMBL" id="QHU17948.1"/>
    </source>
</evidence>
<protein>
    <recommendedName>
        <fullName evidence="3">DNA topoisomerase</fullName>
        <ecNumber evidence="3">5.6.2.1</ecNumber>
    </recommendedName>
</protein>
<evidence type="ECO:0000256" key="6">
    <source>
        <dbReference type="ARBA" id="ARBA00023235"/>
    </source>
</evidence>
<dbReference type="SMART" id="SM00493">
    <property type="entry name" value="TOPRIM"/>
    <property type="match status" value="1"/>
</dbReference>
<dbReference type="SUPFAM" id="SSF56712">
    <property type="entry name" value="Prokaryotic type I DNA topoisomerase"/>
    <property type="match status" value="1"/>
</dbReference>
<comment type="similarity">
    <text evidence="2">Belongs to the type IA topoisomerase family.</text>
</comment>
<dbReference type="EMBL" id="MN740920">
    <property type="protein sequence ID" value="QHU17948.1"/>
    <property type="molecule type" value="Genomic_DNA"/>
</dbReference>
<dbReference type="EC" id="5.6.2.1" evidence="3"/>
<feature type="domain" description="Topo IA-type catalytic" evidence="8">
    <location>
        <begin position="127"/>
        <end position="570"/>
    </location>
</feature>
<evidence type="ECO:0000259" key="8">
    <source>
        <dbReference type="PROSITE" id="PS52039"/>
    </source>
</evidence>
<keyword evidence="6" id="KW-0413">Isomerase</keyword>
<dbReference type="InterPro" id="IPR013826">
    <property type="entry name" value="Topo_IA_cen_sub3"/>
</dbReference>
<dbReference type="InterPro" id="IPR013825">
    <property type="entry name" value="Topo_IA_cen_sub2"/>
</dbReference>
<dbReference type="PANTHER" id="PTHR42785:SF1">
    <property type="entry name" value="DNA TOPOISOMERASE"/>
    <property type="match status" value="1"/>
</dbReference>
<dbReference type="InterPro" id="IPR003601">
    <property type="entry name" value="Topo_IA_2"/>
</dbReference>
<dbReference type="AlphaFoldDB" id="A0A6C0KNN6"/>
<dbReference type="InterPro" id="IPR013824">
    <property type="entry name" value="Topo_IA_cen_sub1"/>
</dbReference>
<dbReference type="Gene3D" id="1.10.290.10">
    <property type="entry name" value="Topoisomerase I, domain 4"/>
    <property type="match status" value="1"/>
</dbReference>
<evidence type="ECO:0000256" key="4">
    <source>
        <dbReference type="ARBA" id="ARBA00023029"/>
    </source>
</evidence>
<dbReference type="Gene3D" id="2.70.20.10">
    <property type="entry name" value="Topoisomerase I, domain 3"/>
    <property type="match status" value="1"/>
</dbReference>
<dbReference type="Pfam" id="PF01751">
    <property type="entry name" value="Toprim"/>
    <property type="match status" value="1"/>
</dbReference>
<dbReference type="CDD" id="cd00186">
    <property type="entry name" value="TOP1Ac"/>
    <property type="match status" value="1"/>
</dbReference>
<dbReference type="InterPro" id="IPR023405">
    <property type="entry name" value="Topo_IA_core_domain"/>
</dbReference>
<dbReference type="GO" id="GO:0003917">
    <property type="term" value="F:DNA topoisomerase type I (single strand cut, ATP-independent) activity"/>
    <property type="evidence" value="ECO:0007669"/>
    <property type="project" value="UniProtKB-EC"/>
</dbReference>
<reference evidence="9" key="1">
    <citation type="journal article" date="2020" name="Nature">
        <title>Giant virus diversity and host interactions through global metagenomics.</title>
        <authorList>
            <person name="Schulz F."/>
            <person name="Roux S."/>
            <person name="Paez-Espino D."/>
            <person name="Jungbluth S."/>
            <person name="Walsh D.A."/>
            <person name="Denef V.J."/>
            <person name="McMahon K.D."/>
            <person name="Konstantinidis K.T."/>
            <person name="Eloe-Fadrosh E.A."/>
            <person name="Kyrpides N.C."/>
            <person name="Woyke T."/>
        </authorList>
    </citation>
    <scope>NUCLEOTIDE SEQUENCE</scope>
    <source>
        <strain evidence="9">GVMAG-S-3300012919-55</strain>
    </source>
</reference>
<evidence type="ECO:0000256" key="1">
    <source>
        <dbReference type="ARBA" id="ARBA00000213"/>
    </source>
</evidence>
<dbReference type="SMART" id="SM00436">
    <property type="entry name" value="TOP1Bc"/>
    <property type="match status" value="1"/>
</dbReference>
<dbReference type="Gene3D" id="3.40.50.140">
    <property type="match status" value="1"/>
</dbReference>
<organism evidence="9">
    <name type="scientific">viral metagenome</name>
    <dbReference type="NCBI Taxonomy" id="1070528"/>
    <lineage>
        <taxon>unclassified sequences</taxon>
        <taxon>metagenomes</taxon>
        <taxon>organismal metagenomes</taxon>
    </lineage>
</organism>